<keyword evidence="2" id="KW-1185">Reference proteome</keyword>
<name>A0A328YKY6_9FLAO</name>
<dbReference type="Proteomes" id="UP000248840">
    <property type="component" value="Unassembled WGS sequence"/>
</dbReference>
<protein>
    <submittedName>
        <fullName evidence="1">Uncharacterized protein</fullName>
    </submittedName>
</protein>
<organism evidence="1 2">
    <name type="scientific">Flavobacterium aciduliphilum</name>
    <dbReference type="NCBI Taxonomy" id="1101402"/>
    <lineage>
        <taxon>Bacteria</taxon>
        <taxon>Pseudomonadati</taxon>
        <taxon>Bacteroidota</taxon>
        <taxon>Flavobacteriia</taxon>
        <taxon>Flavobacteriales</taxon>
        <taxon>Flavobacteriaceae</taxon>
        <taxon>Flavobacterium</taxon>
    </lineage>
</organism>
<sequence>MSFIISVYNHTFMKSKKNEHSFFGDLKLKPVKVEPFIWHLSPKRNREGILNRGLLIDEDKKLIYANNFNCDLHSMWPIPIESMNISFGLGFKSDESIKSSLIAAVAPYFDFWRIDTKKLATEWFVDPFLRKEIRVYSHCKNNPKSYVCTFSPISNRYLQLFEYDPNLKEEVLIIEKEGVINTLGMKLPLKKVLINEHY</sequence>
<dbReference type="EMBL" id="QLSZ01000003">
    <property type="protein sequence ID" value="RAR73753.1"/>
    <property type="molecule type" value="Genomic_DNA"/>
</dbReference>
<comment type="caution">
    <text evidence="1">The sequence shown here is derived from an EMBL/GenBank/DDBJ whole genome shotgun (WGS) entry which is preliminary data.</text>
</comment>
<accession>A0A328YKY6</accession>
<reference evidence="1 2" key="1">
    <citation type="submission" date="2018-06" db="EMBL/GenBank/DDBJ databases">
        <title>Genomic Encyclopedia of Archaeal and Bacterial Type Strains, Phase II (KMG-II): from individual species to whole genera.</title>
        <authorList>
            <person name="Goeker M."/>
        </authorList>
    </citation>
    <scope>NUCLEOTIDE SEQUENCE [LARGE SCALE GENOMIC DNA]</scope>
    <source>
        <strain evidence="1 2">DSM 25663</strain>
    </source>
</reference>
<gene>
    <name evidence="1" type="ORF">CLV55_10372</name>
</gene>
<evidence type="ECO:0000313" key="2">
    <source>
        <dbReference type="Proteomes" id="UP000248840"/>
    </source>
</evidence>
<dbReference type="AlphaFoldDB" id="A0A328YKY6"/>
<proteinExistence type="predicted"/>
<evidence type="ECO:0000313" key="1">
    <source>
        <dbReference type="EMBL" id="RAR73753.1"/>
    </source>
</evidence>